<evidence type="ECO:0000256" key="2">
    <source>
        <dbReference type="SAM" id="MobiDB-lite"/>
    </source>
</evidence>
<dbReference type="Gene3D" id="1.10.30.10">
    <property type="entry name" value="High mobility group box domain"/>
    <property type="match status" value="1"/>
</dbReference>
<dbReference type="PANTHER" id="PTHR47658">
    <property type="entry name" value="HIGH MOBILITY GROUP B PROTEIN 12-RELATED"/>
    <property type="match status" value="1"/>
</dbReference>
<dbReference type="InterPro" id="IPR036910">
    <property type="entry name" value="HMG_box_dom_sf"/>
</dbReference>
<organism evidence="4 5">
    <name type="scientific">Ceyx cyanopectus</name>
    <name type="common">Indigo-banded kingfisher</name>
    <dbReference type="NCBI Taxonomy" id="390723"/>
    <lineage>
        <taxon>Eukaryota</taxon>
        <taxon>Metazoa</taxon>
        <taxon>Chordata</taxon>
        <taxon>Craniata</taxon>
        <taxon>Vertebrata</taxon>
        <taxon>Euteleostomi</taxon>
        <taxon>Archelosauria</taxon>
        <taxon>Archosauria</taxon>
        <taxon>Dinosauria</taxon>
        <taxon>Saurischia</taxon>
        <taxon>Theropoda</taxon>
        <taxon>Coelurosauria</taxon>
        <taxon>Aves</taxon>
        <taxon>Neognathae</taxon>
        <taxon>Neoaves</taxon>
        <taxon>Telluraves</taxon>
        <taxon>Coraciimorphae</taxon>
        <taxon>Coraciiformes</taxon>
        <taxon>Alcedinidae</taxon>
        <taxon>Ceyx</taxon>
    </lineage>
</organism>
<gene>
    <name evidence="4" type="primary">Bhmg1</name>
    <name evidence="4" type="ORF">CEYCYA_R12118</name>
</gene>
<keyword evidence="1" id="KW-0539">Nucleus</keyword>
<dbReference type="AlphaFoldDB" id="A0A7L4MXV9"/>
<dbReference type="EMBL" id="VYZU01014383">
    <property type="protein sequence ID" value="NXY82516.1"/>
    <property type="molecule type" value="Genomic_DNA"/>
</dbReference>
<dbReference type="OrthoDB" id="1919336at2759"/>
<protein>
    <submittedName>
        <fullName evidence="4">BHMG1 protein</fullName>
    </submittedName>
</protein>
<dbReference type="PROSITE" id="PS50118">
    <property type="entry name" value="HMG_BOX_2"/>
    <property type="match status" value="1"/>
</dbReference>
<evidence type="ECO:0000313" key="5">
    <source>
        <dbReference type="Proteomes" id="UP000586704"/>
    </source>
</evidence>
<proteinExistence type="predicted"/>
<keyword evidence="1" id="KW-0238">DNA-binding</keyword>
<name>A0A7L4MXV9_9AVES</name>
<dbReference type="InterPro" id="IPR009071">
    <property type="entry name" value="HMG_box_dom"/>
</dbReference>
<comment type="caution">
    <text evidence="4">The sequence shown here is derived from an EMBL/GenBank/DDBJ whole genome shotgun (WGS) entry which is preliminary data.</text>
</comment>
<dbReference type="PANTHER" id="PTHR47658:SF1">
    <property type="entry name" value="MEIOSIS INITIATOR PROTEIN"/>
    <property type="match status" value="1"/>
</dbReference>
<evidence type="ECO:0000259" key="3">
    <source>
        <dbReference type="PROSITE" id="PS50118"/>
    </source>
</evidence>
<feature type="DNA-binding region" description="HMG box" evidence="1">
    <location>
        <begin position="137"/>
        <end position="186"/>
    </location>
</feature>
<dbReference type="SUPFAM" id="SSF47095">
    <property type="entry name" value="HMG-box"/>
    <property type="match status" value="1"/>
</dbReference>
<dbReference type="CDD" id="cd21977">
    <property type="entry name" value="HMG-box_BHMG1"/>
    <property type="match status" value="1"/>
</dbReference>
<reference evidence="4 5" key="1">
    <citation type="submission" date="2020-02" db="EMBL/GenBank/DDBJ databases">
        <title>Bird 10,000 Genomes (B10K) Project - Family phase.</title>
        <authorList>
            <person name="Zhang G."/>
        </authorList>
    </citation>
    <scope>NUCLEOTIDE SEQUENCE [LARGE SCALE GENOMIC DNA]</scope>
    <source>
        <strain evidence="4">B10K-DU-013-51</strain>
        <tissue evidence="4">Mixed tissue sample</tissue>
    </source>
</reference>
<dbReference type="Proteomes" id="UP000586704">
    <property type="component" value="Unassembled WGS sequence"/>
</dbReference>
<feature type="compositionally biased region" description="Low complexity" evidence="2">
    <location>
        <begin position="108"/>
        <end position="132"/>
    </location>
</feature>
<dbReference type="Pfam" id="PF00505">
    <property type="entry name" value="HMG_box"/>
    <property type="match status" value="1"/>
</dbReference>
<feature type="non-terminal residue" evidence="4">
    <location>
        <position position="186"/>
    </location>
</feature>
<accession>A0A7L4MXV9</accession>
<feature type="domain" description="HMG box" evidence="3">
    <location>
        <begin position="137"/>
        <end position="186"/>
    </location>
</feature>
<dbReference type="GO" id="GO:0005634">
    <property type="term" value="C:nucleus"/>
    <property type="evidence" value="ECO:0007669"/>
    <property type="project" value="UniProtKB-UniRule"/>
</dbReference>
<feature type="region of interest" description="Disordered" evidence="2">
    <location>
        <begin position="84"/>
        <end position="137"/>
    </location>
</feature>
<feature type="non-terminal residue" evidence="4">
    <location>
        <position position="1"/>
    </location>
</feature>
<dbReference type="GO" id="GO:0003677">
    <property type="term" value="F:DNA binding"/>
    <property type="evidence" value="ECO:0007669"/>
    <property type="project" value="UniProtKB-UniRule"/>
</dbReference>
<evidence type="ECO:0000256" key="1">
    <source>
        <dbReference type="PROSITE-ProRule" id="PRU00267"/>
    </source>
</evidence>
<keyword evidence="5" id="KW-1185">Reference proteome</keyword>
<evidence type="ECO:0000313" key="4">
    <source>
        <dbReference type="EMBL" id="NXY82516.1"/>
    </source>
</evidence>
<sequence length="186" mass="19657">TGPYWEAVGWEGGLCLSPPPRRQGLLGLSPSLLASPLPPGPPDEVVRDLFADVCLSPQVGTVTPTPPVSPSRCHLPTAGVAYPPPVVPSPPQGTRGSPRTSAVAPREAAATGRRVAPRGAAGTARGQRGQGAPPRPKKKCVNGFIMFCRLNRKSYMSAHPGLLSTTVTRELAQLWRSLSPDERRAY</sequence>